<reference evidence="11 12" key="1">
    <citation type="journal article" date="2022" name="G3 (Bethesda)">
        <title>Evaluating Illumina-, Nanopore-, and PacBio-based genome assembly strategies with the bald notothen, Trematomus borchgrevinki.</title>
        <authorList>
            <person name="Rayamajhi N."/>
            <person name="Cheng C.C."/>
            <person name="Catchen J.M."/>
        </authorList>
    </citation>
    <scope>NUCLEOTIDE SEQUENCE [LARGE SCALE GENOMIC DNA]</scope>
    <source>
        <strain evidence="11">AGRC-2024</strain>
    </source>
</reference>
<evidence type="ECO:0000256" key="4">
    <source>
        <dbReference type="ARBA" id="ARBA00022692"/>
    </source>
</evidence>
<evidence type="ECO:0000256" key="9">
    <source>
        <dbReference type="SAM" id="Phobius"/>
    </source>
</evidence>
<keyword evidence="7" id="KW-0175">Coiled coil</keyword>
<dbReference type="PANTHER" id="PTHR34093:SF1">
    <property type="entry name" value="CHLORIDE CHANNEL CLIC-LIKE PROTEIN 1"/>
    <property type="match status" value="1"/>
</dbReference>
<accession>A0ABD2G0D6</accession>
<feature type="compositionally biased region" description="Basic and acidic residues" evidence="8">
    <location>
        <begin position="512"/>
        <end position="524"/>
    </location>
</feature>
<comment type="similarity">
    <text evidence="2">Belongs to the chloride channel MCLC family.</text>
</comment>
<feature type="transmembrane region" description="Helical" evidence="9">
    <location>
        <begin position="341"/>
        <end position="367"/>
    </location>
</feature>
<evidence type="ECO:0000256" key="5">
    <source>
        <dbReference type="ARBA" id="ARBA00022989"/>
    </source>
</evidence>
<dbReference type="GO" id="GO:0016020">
    <property type="term" value="C:membrane"/>
    <property type="evidence" value="ECO:0007669"/>
    <property type="project" value="UniProtKB-SubCell"/>
</dbReference>
<feature type="coiled-coil region" evidence="7">
    <location>
        <begin position="67"/>
        <end position="94"/>
    </location>
</feature>
<proteinExistence type="inferred from homology"/>
<evidence type="ECO:0000256" key="10">
    <source>
        <dbReference type="SAM" id="SignalP"/>
    </source>
</evidence>
<dbReference type="Pfam" id="PF05934">
    <property type="entry name" value="MCLC"/>
    <property type="match status" value="1"/>
</dbReference>
<evidence type="ECO:0000256" key="2">
    <source>
        <dbReference type="ARBA" id="ARBA00005944"/>
    </source>
</evidence>
<reference evidence="11 12" key="2">
    <citation type="journal article" date="2024" name="G3 (Bethesda)">
        <title>The genome of the cryopelagic Antarctic bald notothen, Trematomus borchgrevinki.</title>
        <authorList>
            <person name="Rayamajhi N."/>
            <person name="Rivera-Colon A.G."/>
            <person name="Minhas B.F."/>
            <person name="Cheng C.C."/>
            <person name="Catchen J.M."/>
        </authorList>
    </citation>
    <scope>NUCLEOTIDE SEQUENCE [LARGE SCALE GENOMIC DNA]</scope>
    <source>
        <strain evidence="11">AGRC-2024</strain>
    </source>
</reference>
<evidence type="ECO:0000256" key="7">
    <source>
        <dbReference type="SAM" id="Coils"/>
    </source>
</evidence>
<dbReference type="EMBL" id="JBIYXZ010002084">
    <property type="protein sequence ID" value="KAL3047372.1"/>
    <property type="molecule type" value="Genomic_DNA"/>
</dbReference>
<gene>
    <name evidence="11" type="ORF">OYC64_021564</name>
</gene>
<organism evidence="11 12">
    <name type="scientific">Pagothenia borchgrevinki</name>
    <name type="common">Bald rockcod</name>
    <name type="synonym">Trematomus borchgrevinki</name>
    <dbReference type="NCBI Taxonomy" id="8213"/>
    <lineage>
        <taxon>Eukaryota</taxon>
        <taxon>Metazoa</taxon>
        <taxon>Chordata</taxon>
        <taxon>Craniata</taxon>
        <taxon>Vertebrata</taxon>
        <taxon>Euteleostomi</taxon>
        <taxon>Actinopterygii</taxon>
        <taxon>Neopterygii</taxon>
        <taxon>Teleostei</taxon>
        <taxon>Neoteleostei</taxon>
        <taxon>Acanthomorphata</taxon>
        <taxon>Eupercaria</taxon>
        <taxon>Perciformes</taxon>
        <taxon>Notothenioidei</taxon>
        <taxon>Nototheniidae</taxon>
        <taxon>Pagothenia</taxon>
    </lineage>
</organism>
<feature type="region of interest" description="Disordered" evidence="8">
    <location>
        <begin position="452"/>
        <end position="579"/>
    </location>
</feature>
<keyword evidence="10" id="KW-0732">Signal</keyword>
<evidence type="ECO:0000256" key="3">
    <source>
        <dbReference type="ARBA" id="ARBA00015571"/>
    </source>
</evidence>
<sequence>MLLMVLVVSLFLSGSAQEADNDWIDPFDMLNYDASTKTMRQPAEPANYEHVPTKRREFTQDSNQEELTSCNTQVVDLKREIEELKKKISVISQQPTCNPVFKRFLTRLRKEILRVGLPSDSAEVFYDAKIRMSTQAMTEIQALLEGEDSWRTGALDNAISQILVDLRPHDYEAWTWHFEDSFGVELDTVLKMGLCVLVMVAIICTQLWSTVSWFVQFRRLFAVCFLVSIVWNWLYLYKIAFADHQRNQVKMENYEKCTGIKKFDWSDSLKEFFRSTLTLQDDPCKKYYEVLLVNPILLVPPTKAIAVTITTLITEPLKHIGQGISEFLVALLKDLPITLQIPVLLTIVLAIVVCMYGSVQAAFQYGIAAPFRRPRRDPPPPQLEQQQQPRIQQIEGGDYLAGRDYLAGGDAPQPALRLRAAPANGGGNQVGQRQSEEPAIEVVETLHAAEPPYSEDEADTAQSEPEQIVSAESENQTETQEMEGESASNAAANTTKTESKPAESPAKSKPLRGKEIPPPEKLSKDSAAARSQPEGRQRAQTDVQQDLQAPAEDRTPSVSLLHVETVGVPVQETSPTRAE</sequence>
<feature type="compositionally biased region" description="Low complexity" evidence="8">
    <location>
        <begin position="485"/>
        <end position="496"/>
    </location>
</feature>
<feature type="chain" id="PRO_5044892516" description="Chloride channel CLIC-like protein 1" evidence="10">
    <location>
        <begin position="17"/>
        <end position="579"/>
    </location>
</feature>
<evidence type="ECO:0000313" key="11">
    <source>
        <dbReference type="EMBL" id="KAL3047372.1"/>
    </source>
</evidence>
<evidence type="ECO:0000313" key="12">
    <source>
        <dbReference type="Proteomes" id="UP001619887"/>
    </source>
</evidence>
<dbReference type="InterPro" id="IPR009231">
    <property type="entry name" value="Chloride_chnl_CLIC-like"/>
</dbReference>
<name>A0ABD2G0D6_PAGBO</name>
<protein>
    <recommendedName>
        <fullName evidence="3">Chloride channel CLIC-like protein 1</fullName>
    </recommendedName>
</protein>
<comment type="caution">
    <text evidence="11">The sequence shown here is derived from an EMBL/GenBank/DDBJ whole genome shotgun (WGS) entry which is preliminary data.</text>
</comment>
<comment type="subcellular location">
    <subcellularLocation>
        <location evidence="1">Membrane</location>
        <topology evidence="1">Multi-pass membrane protein</topology>
    </subcellularLocation>
</comment>
<feature type="transmembrane region" description="Helical" evidence="9">
    <location>
        <begin position="220"/>
        <end position="237"/>
    </location>
</feature>
<feature type="transmembrane region" description="Helical" evidence="9">
    <location>
        <begin position="189"/>
        <end position="208"/>
    </location>
</feature>
<dbReference type="PANTHER" id="PTHR34093">
    <property type="entry name" value="CHLORIDE CHANNEL CLIC-LIKE PROTEIN 1"/>
    <property type="match status" value="1"/>
</dbReference>
<dbReference type="AlphaFoldDB" id="A0ABD2G0D6"/>
<feature type="region of interest" description="Disordered" evidence="8">
    <location>
        <begin position="417"/>
        <end position="437"/>
    </location>
</feature>
<keyword evidence="5 9" id="KW-1133">Transmembrane helix</keyword>
<keyword evidence="4 9" id="KW-0812">Transmembrane</keyword>
<evidence type="ECO:0000256" key="6">
    <source>
        <dbReference type="ARBA" id="ARBA00023136"/>
    </source>
</evidence>
<feature type="signal peptide" evidence="10">
    <location>
        <begin position="1"/>
        <end position="16"/>
    </location>
</feature>
<evidence type="ECO:0000256" key="8">
    <source>
        <dbReference type="SAM" id="MobiDB-lite"/>
    </source>
</evidence>
<dbReference type="Proteomes" id="UP001619887">
    <property type="component" value="Unassembled WGS sequence"/>
</dbReference>
<keyword evidence="12" id="KW-1185">Reference proteome</keyword>
<keyword evidence="6 9" id="KW-0472">Membrane</keyword>
<feature type="compositionally biased region" description="Polar residues" evidence="8">
    <location>
        <begin position="460"/>
        <end position="479"/>
    </location>
</feature>
<evidence type="ECO:0000256" key="1">
    <source>
        <dbReference type="ARBA" id="ARBA00004141"/>
    </source>
</evidence>